<sequence length="135" mass="15010">MDEAFFLQLQEASCSQPLILLGDFNHPNICWKNTASYRQSRTLLECIEDNFSSQVIDTTTQGDAIPGLMVTAASELIGDVKIGGSLGCSDHALVEFAVLRHMDQLNLARDEKNSKEGFYGYVSQKRKVKESIPPR</sequence>
<dbReference type="EMBL" id="JAUNZN010000002">
    <property type="protein sequence ID" value="KAK4826158.1"/>
    <property type="molecule type" value="Genomic_DNA"/>
</dbReference>
<proteinExistence type="predicted"/>
<evidence type="ECO:0008006" key="3">
    <source>
        <dbReference type="Google" id="ProtNLM"/>
    </source>
</evidence>
<gene>
    <name evidence="1" type="ORF">QYF61_005731</name>
</gene>
<dbReference type="GO" id="GO:0061343">
    <property type="term" value="P:cell adhesion involved in heart morphogenesis"/>
    <property type="evidence" value="ECO:0007669"/>
    <property type="project" value="TreeGrafter"/>
</dbReference>
<evidence type="ECO:0000313" key="1">
    <source>
        <dbReference type="EMBL" id="KAK4826158.1"/>
    </source>
</evidence>
<dbReference type="InterPro" id="IPR036691">
    <property type="entry name" value="Endo/exonu/phosph_ase_sf"/>
</dbReference>
<dbReference type="Gene3D" id="3.60.10.10">
    <property type="entry name" value="Endonuclease/exonuclease/phosphatase"/>
    <property type="match status" value="1"/>
</dbReference>
<comment type="caution">
    <text evidence="1">The sequence shown here is derived from an EMBL/GenBank/DDBJ whole genome shotgun (WGS) entry which is preliminary data.</text>
</comment>
<dbReference type="Proteomes" id="UP001333110">
    <property type="component" value="Unassembled WGS sequence"/>
</dbReference>
<dbReference type="PANTHER" id="PTHR33395">
    <property type="entry name" value="TRANSCRIPTASE, PUTATIVE-RELATED-RELATED"/>
    <property type="match status" value="1"/>
</dbReference>
<accession>A0AAN7SFI9</accession>
<dbReference type="AlphaFoldDB" id="A0AAN7SFI9"/>
<protein>
    <recommendedName>
        <fullName evidence="3">Endonuclease/exonuclease/phosphatase domain-containing protein</fullName>
    </recommendedName>
</protein>
<evidence type="ECO:0000313" key="2">
    <source>
        <dbReference type="Proteomes" id="UP001333110"/>
    </source>
</evidence>
<keyword evidence="2" id="KW-1185">Reference proteome</keyword>
<dbReference type="GO" id="GO:0007508">
    <property type="term" value="P:larval heart development"/>
    <property type="evidence" value="ECO:0007669"/>
    <property type="project" value="TreeGrafter"/>
</dbReference>
<dbReference type="PANTHER" id="PTHR33395:SF22">
    <property type="entry name" value="REVERSE TRANSCRIPTASE DOMAIN-CONTAINING PROTEIN"/>
    <property type="match status" value="1"/>
</dbReference>
<name>A0AAN7SFI9_MYCAM</name>
<dbReference type="GO" id="GO:0031012">
    <property type="term" value="C:extracellular matrix"/>
    <property type="evidence" value="ECO:0007669"/>
    <property type="project" value="TreeGrafter"/>
</dbReference>
<organism evidence="1 2">
    <name type="scientific">Mycteria americana</name>
    <name type="common">Wood stork</name>
    <dbReference type="NCBI Taxonomy" id="33587"/>
    <lineage>
        <taxon>Eukaryota</taxon>
        <taxon>Metazoa</taxon>
        <taxon>Chordata</taxon>
        <taxon>Craniata</taxon>
        <taxon>Vertebrata</taxon>
        <taxon>Euteleostomi</taxon>
        <taxon>Archelosauria</taxon>
        <taxon>Archosauria</taxon>
        <taxon>Dinosauria</taxon>
        <taxon>Saurischia</taxon>
        <taxon>Theropoda</taxon>
        <taxon>Coelurosauria</taxon>
        <taxon>Aves</taxon>
        <taxon>Neognathae</taxon>
        <taxon>Neoaves</taxon>
        <taxon>Aequornithes</taxon>
        <taxon>Ciconiiformes</taxon>
        <taxon>Ciconiidae</taxon>
        <taxon>Mycteria</taxon>
    </lineage>
</organism>
<reference evidence="1 2" key="1">
    <citation type="journal article" date="2023" name="J. Hered.">
        <title>Chromosome-level genome of the wood stork (Mycteria americana) provides insight into avian chromosome evolution.</title>
        <authorList>
            <person name="Flamio R. Jr."/>
            <person name="Ramstad K.M."/>
        </authorList>
    </citation>
    <scope>NUCLEOTIDE SEQUENCE [LARGE SCALE GENOMIC DNA]</scope>
    <source>
        <strain evidence="1">JAX WOST 10</strain>
    </source>
</reference>